<dbReference type="InterPro" id="IPR012334">
    <property type="entry name" value="Pectin_lyas_fold"/>
</dbReference>
<evidence type="ECO:0000256" key="5">
    <source>
        <dbReference type="ARBA" id="ARBA00023085"/>
    </source>
</evidence>
<dbReference type="EC" id="3.1.1.11" evidence="3 10"/>
<dbReference type="GO" id="GO:0045490">
    <property type="term" value="P:pectin catabolic process"/>
    <property type="evidence" value="ECO:0000318"/>
    <property type="project" value="GO_Central"/>
</dbReference>
<protein>
    <recommendedName>
        <fullName evidence="3 10">Pectinesterase</fullName>
        <ecNumber evidence="3 10">3.1.1.11</ecNumber>
    </recommendedName>
</protein>
<dbReference type="PROSITE" id="PS00503">
    <property type="entry name" value="PECTINESTERASE_2"/>
    <property type="match status" value="1"/>
</dbReference>
<keyword evidence="10" id="KW-0732">Signal</keyword>
<dbReference type="UniPathway" id="UPA00545">
    <property type="reaction ID" value="UER00823"/>
</dbReference>
<evidence type="ECO:0000259" key="11">
    <source>
        <dbReference type="Pfam" id="PF01095"/>
    </source>
</evidence>
<dbReference type="GO" id="GO:0030599">
    <property type="term" value="F:pectinesterase activity"/>
    <property type="evidence" value="ECO:0000318"/>
    <property type="project" value="GO_Central"/>
</dbReference>
<reference evidence="12" key="3">
    <citation type="submission" date="2023-03" db="UniProtKB">
        <authorList>
            <consortium name="EnsemblPlants"/>
        </authorList>
    </citation>
    <scope>IDENTIFICATION</scope>
    <source>
        <strain evidence="12">cv. Chiifu-401-42</strain>
    </source>
</reference>
<feature type="domain" description="Pectinesterase catalytic" evidence="11">
    <location>
        <begin position="34"/>
        <end position="324"/>
    </location>
</feature>
<keyword evidence="4 10" id="KW-0378">Hydrolase</keyword>
<evidence type="ECO:0000256" key="4">
    <source>
        <dbReference type="ARBA" id="ARBA00022801"/>
    </source>
</evidence>
<sequence length="339" mass="37414">MSMKVVSSLACLFVTVLSLNEKYTHFHQASLVLVVDLNGGGNFTTVQSAIDAVPDSSSFRTLIVINPGIYREKVTVHKKKTNVVLQGKGYQKTIIEWNDTALSSGGTFYSFSFAVYADNFVAHNVSFVNTAPEPRPEVKGAQAVAMRLQADKSAFYGCGFYSAQDTLLDSEGRHFFKECYIQGSIDFIFGNGRSIYQARRTCMSIAKETSSGISGIITAQARDSESDQTGFSFVNCTISGTGKIWLGRAWRTFSTVVFSNTYMSEVISPDGWNNFGNTTRDRTVTFGEHKCFGEGANYTKRVAYGKQLTDAEAAKFTDISFIDGQQWLNQSDIFLQAEL</sequence>
<keyword evidence="5 10" id="KW-0063">Aspartyl esterase</keyword>
<dbReference type="InParanoid" id="M4CM11"/>
<comment type="similarity">
    <text evidence="2">Belongs to the pectinesterase family.</text>
</comment>
<evidence type="ECO:0000313" key="12">
    <source>
        <dbReference type="EnsemblPlants" id="Bra005248.1-P"/>
    </source>
</evidence>
<dbReference type="InterPro" id="IPR000070">
    <property type="entry name" value="Pectinesterase_cat"/>
</dbReference>
<dbReference type="AlphaFoldDB" id="M4CM11"/>
<comment type="catalytic activity">
    <reaction evidence="7 10">
        <text>[(1-&gt;4)-alpha-D-galacturonosyl methyl ester](n) + n H2O = [(1-&gt;4)-alpha-D-galacturonosyl](n) + n methanol + n H(+)</text>
        <dbReference type="Rhea" id="RHEA:22380"/>
        <dbReference type="Rhea" id="RHEA-COMP:14570"/>
        <dbReference type="Rhea" id="RHEA-COMP:14573"/>
        <dbReference type="ChEBI" id="CHEBI:15377"/>
        <dbReference type="ChEBI" id="CHEBI:15378"/>
        <dbReference type="ChEBI" id="CHEBI:17790"/>
        <dbReference type="ChEBI" id="CHEBI:140522"/>
        <dbReference type="ChEBI" id="CHEBI:140523"/>
        <dbReference type="EC" id="3.1.1.11"/>
    </reaction>
</comment>
<dbReference type="Proteomes" id="UP000011750">
    <property type="component" value="Chromosome A05"/>
</dbReference>
<evidence type="ECO:0000256" key="8">
    <source>
        <dbReference type="ARBA" id="ARBA00057335"/>
    </source>
</evidence>
<feature type="active site" evidence="9">
    <location>
        <position position="186"/>
    </location>
</feature>
<evidence type="ECO:0000256" key="9">
    <source>
        <dbReference type="PROSITE-ProRule" id="PRU10040"/>
    </source>
</evidence>
<feature type="signal peptide" evidence="10">
    <location>
        <begin position="1"/>
        <end position="18"/>
    </location>
</feature>
<dbReference type="SUPFAM" id="SSF51126">
    <property type="entry name" value="Pectin lyase-like"/>
    <property type="match status" value="1"/>
</dbReference>
<dbReference type="FunFam" id="2.160.20.10:FF:000013">
    <property type="entry name" value="Pectinesterase"/>
    <property type="match status" value="1"/>
</dbReference>
<keyword evidence="6" id="KW-0325">Glycoprotein</keyword>
<dbReference type="InterPro" id="IPR033131">
    <property type="entry name" value="Pectinesterase_Asp_AS"/>
</dbReference>
<evidence type="ECO:0000256" key="7">
    <source>
        <dbReference type="ARBA" id="ARBA00047928"/>
    </source>
</evidence>
<dbReference type="OMA" id="FRTLIVI"/>
<dbReference type="eggNOG" id="ENOG502QUTX">
    <property type="taxonomic scope" value="Eukaryota"/>
</dbReference>
<evidence type="ECO:0000256" key="6">
    <source>
        <dbReference type="ARBA" id="ARBA00023180"/>
    </source>
</evidence>
<dbReference type="STRING" id="51351.M4CM11"/>
<dbReference type="Gramene" id="Bra005248.1">
    <property type="protein sequence ID" value="Bra005248.1-P"/>
    <property type="gene ID" value="Bra005248"/>
</dbReference>
<evidence type="ECO:0000256" key="3">
    <source>
        <dbReference type="ARBA" id="ARBA00013229"/>
    </source>
</evidence>
<comment type="function">
    <text evidence="8">Acts in the modification of cell walls via demethylesterification of cell wall pectin.</text>
</comment>
<dbReference type="Gene3D" id="2.160.20.10">
    <property type="entry name" value="Single-stranded right-handed beta-helix, Pectin lyase-like"/>
    <property type="match status" value="1"/>
</dbReference>
<reference evidence="12 13" key="1">
    <citation type="journal article" date="2011" name="Nat. Genet.">
        <title>The genome of the mesopolyploid crop species Brassica rapa.</title>
        <authorList>
            <consortium name="Brassica rapa Genome Sequencing Project Consortium"/>
            <person name="Wang X."/>
            <person name="Wang H."/>
            <person name="Wang J."/>
            <person name="Sun R."/>
            <person name="Wu J."/>
            <person name="Liu S."/>
            <person name="Bai Y."/>
            <person name="Mun J.H."/>
            <person name="Bancroft I."/>
            <person name="Cheng F."/>
            <person name="Huang S."/>
            <person name="Li X."/>
            <person name="Hua W."/>
            <person name="Wang J."/>
            <person name="Wang X."/>
            <person name="Freeling M."/>
            <person name="Pires J.C."/>
            <person name="Paterson A.H."/>
            <person name="Chalhoub B."/>
            <person name="Wang B."/>
            <person name="Hayward A."/>
            <person name="Sharpe A.G."/>
            <person name="Park B.S."/>
            <person name="Weisshaar B."/>
            <person name="Liu B."/>
            <person name="Li B."/>
            <person name="Liu B."/>
            <person name="Tong C."/>
            <person name="Song C."/>
            <person name="Duran C."/>
            <person name="Peng C."/>
            <person name="Geng C."/>
            <person name="Koh C."/>
            <person name="Lin C."/>
            <person name="Edwards D."/>
            <person name="Mu D."/>
            <person name="Shen D."/>
            <person name="Soumpourou E."/>
            <person name="Li F."/>
            <person name="Fraser F."/>
            <person name="Conant G."/>
            <person name="Lassalle G."/>
            <person name="King G.J."/>
            <person name="Bonnema G."/>
            <person name="Tang H."/>
            <person name="Wang H."/>
            <person name="Belcram H."/>
            <person name="Zhou H."/>
            <person name="Hirakawa H."/>
            <person name="Abe H."/>
            <person name="Guo H."/>
            <person name="Wang H."/>
            <person name="Jin H."/>
            <person name="Parkin I.A."/>
            <person name="Batley J."/>
            <person name="Kim J.S."/>
            <person name="Just J."/>
            <person name="Li J."/>
            <person name="Xu J."/>
            <person name="Deng J."/>
            <person name="Kim J.A."/>
            <person name="Li J."/>
            <person name="Yu J."/>
            <person name="Meng J."/>
            <person name="Wang J."/>
            <person name="Min J."/>
            <person name="Poulain J."/>
            <person name="Wang J."/>
            <person name="Hatakeyama K."/>
            <person name="Wu K."/>
            <person name="Wang L."/>
            <person name="Fang L."/>
            <person name="Trick M."/>
            <person name="Links M.G."/>
            <person name="Zhao M."/>
            <person name="Jin M."/>
            <person name="Ramchiary N."/>
            <person name="Drou N."/>
            <person name="Berkman P.J."/>
            <person name="Cai Q."/>
            <person name="Huang Q."/>
            <person name="Li R."/>
            <person name="Tabata S."/>
            <person name="Cheng S."/>
            <person name="Zhang S."/>
            <person name="Zhang S."/>
            <person name="Huang S."/>
            <person name="Sato S."/>
            <person name="Sun S."/>
            <person name="Kwon S.J."/>
            <person name="Choi S.R."/>
            <person name="Lee T.H."/>
            <person name="Fan W."/>
            <person name="Zhao X."/>
            <person name="Tan X."/>
            <person name="Xu X."/>
            <person name="Wang Y."/>
            <person name="Qiu Y."/>
            <person name="Yin Y."/>
            <person name="Li Y."/>
            <person name="Du Y."/>
            <person name="Liao Y."/>
            <person name="Lim Y."/>
            <person name="Narusaka Y."/>
            <person name="Wang Y."/>
            <person name="Wang Z."/>
            <person name="Li Z."/>
            <person name="Wang Z."/>
            <person name="Xiong Z."/>
            <person name="Zhang Z."/>
        </authorList>
    </citation>
    <scope>NUCLEOTIDE SEQUENCE [LARGE SCALE GENOMIC DNA]</scope>
    <source>
        <strain evidence="12 13">cv. Chiifu-401-42</strain>
    </source>
</reference>
<dbReference type="Pfam" id="PF01095">
    <property type="entry name" value="Pectinesterase"/>
    <property type="match status" value="1"/>
</dbReference>
<name>M4CM11_BRACM</name>
<dbReference type="InterPro" id="IPR011050">
    <property type="entry name" value="Pectin_lyase_fold/virulence"/>
</dbReference>
<dbReference type="HOGENOM" id="CLU_012243_3_3_1"/>
<dbReference type="PANTHER" id="PTHR31321:SF102">
    <property type="entry name" value="PECTINESTERASE"/>
    <property type="match status" value="1"/>
</dbReference>
<organism evidence="12 13">
    <name type="scientific">Brassica campestris</name>
    <name type="common">Field mustard</name>
    <dbReference type="NCBI Taxonomy" id="3711"/>
    <lineage>
        <taxon>Eukaryota</taxon>
        <taxon>Viridiplantae</taxon>
        <taxon>Streptophyta</taxon>
        <taxon>Embryophyta</taxon>
        <taxon>Tracheophyta</taxon>
        <taxon>Spermatophyta</taxon>
        <taxon>Magnoliopsida</taxon>
        <taxon>eudicotyledons</taxon>
        <taxon>Gunneridae</taxon>
        <taxon>Pentapetalae</taxon>
        <taxon>rosids</taxon>
        <taxon>malvids</taxon>
        <taxon>Brassicales</taxon>
        <taxon>Brassicaceae</taxon>
        <taxon>Brassiceae</taxon>
        <taxon>Brassica</taxon>
    </lineage>
</organism>
<reference evidence="12 13" key="2">
    <citation type="journal article" date="2018" name="Hortic Res">
        <title>Improved Brassica rapa reference genome by single-molecule sequencing and chromosome conformation capture technologies.</title>
        <authorList>
            <person name="Zhang L."/>
            <person name="Cai X."/>
            <person name="Wu J."/>
            <person name="Liu M."/>
            <person name="Grob S."/>
            <person name="Cheng F."/>
            <person name="Liang J."/>
            <person name="Cai C."/>
            <person name="Liu Z."/>
            <person name="Liu B."/>
            <person name="Wang F."/>
            <person name="Li S."/>
            <person name="Liu F."/>
            <person name="Li X."/>
            <person name="Cheng L."/>
            <person name="Yang W."/>
            <person name="Li M.H."/>
            <person name="Grossniklaus U."/>
            <person name="Zheng H."/>
            <person name="Wang X."/>
        </authorList>
    </citation>
    <scope>NUCLEOTIDE SEQUENCE [LARGE SCALE GENOMIC DNA]</scope>
    <source>
        <strain evidence="12 13">cv. Chiifu-401-42</strain>
    </source>
</reference>
<evidence type="ECO:0000256" key="2">
    <source>
        <dbReference type="ARBA" id="ARBA00008891"/>
    </source>
</evidence>
<evidence type="ECO:0000313" key="13">
    <source>
        <dbReference type="Proteomes" id="UP000011750"/>
    </source>
</evidence>
<accession>M4CM11</accession>
<feature type="chain" id="PRO_5005140666" description="Pectinesterase" evidence="10">
    <location>
        <begin position="19"/>
        <end position="339"/>
    </location>
</feature>
<comment type="pathway">
    <text evidence="1 10">Glycan metabolism; pectin degradation; 2-dehydro-3-deoxy-D-gluconate from pectin: step 1/5.</text>
</comment>
<evidence type="ECO:0000256" key="10">
    <source>
        <dbReference type="RuleBase" id="RU000589"/>
    </source>
</evidence>
<proteinExistence type="inferred from homology"/>
<keyword evidence="13" id="KW-1185">Reference proteome</keyword>
<dbReference type="PANTHER" id="PTHR31321">
    <property type="entry name" value="ACYL-COA THIOESTER HYDROLASE YBHC-RELATED"/>
    <property type="match status" value="1"/>
</dbReference>
<dbReference type="SMR" id="M4CM11"/>
<dbReference type="EnsemblPlants" id="Bra005248.1">
    <property type="protein sequence ID" value="Bra005248.1-P"/>
    <property type="gene ID" value="Bra005248"/>
</dbReference>
<evidence type="ECO:0000256" key="1">
    <source>
        <dbReference type="ARBA" id="ARBA00005184"/>
    </source>
</evidence>
<dbReference type="GO" id="GO:0042545">
    <property type="term" value="P:cell wall modification"/>
    <property type="evidence" value="ECO:0007669"/>
    <property type="project" value="UniProtKB-UniRule"/>
</dbReference>